<dbReference type="PANTHER" id="PTHR20959">
    <property type="entry name" value="TRANSPORT AND GOLGI ORGANIZATION PROTEIN 6 FAMILY MEMBER"/>
    <property type="match status" value="1"/>
</dbReference>
<proteinExistence type="inferred from homology"/>
<protein>
    <submittedName>
        <fullName evidence="4">RNA polymerase II assembly factor Rtp1 C-terminal domain-containing protein</fullName>
    </submittedName>
</protein>
<dbReference type="WBParaSite" id="ALUE_0001442401-mRNA-1">
    <property type="protein sequence ID" value="ALUE_0001442401-mRNA-1"/>
    <property type="gene ID" value="ALUE_0001442401"/>
</dbReference>
<feature type="domain" description="RNA polymerase II assembly factor Rtp1 C-terminal" evidence="2">
    <location>
        <begin position="1027"/>
        <end position="1158"/>
    </location>
</feature>
<dbReference type="Pfam" id="PF10363">
    <property type="entry name" value="RTP1_C1"/>
    <property type="match status" value="1"/>
</dbReference>
<dbReference type="InterPro" id="IPR019451">
    <property type="entry name" value="Rtp1_C1"/>
</dbReference>
<keyword evidence="3" id="KW-1185">Reference proteome</keyword>
<evidence type="ECO:0000256" key="1">
    <source>
        <dbReference type="ARBA" id="ARBA00005724"/>
    </source>
</evidence>
<evidence type="ECO:0000259" key="2">
    <source>
        <dbReference type="Pfam" id="PF10363"/>
    </source>
</evidence>
<reference evidence="4" key="1">
    <citation type="submission" date="2023-03" db="UniProtKB">
        <authorList>
            <consortium name="WormBaseParasite"/>
        </authorList>
    </citation>
    <scope>IDENTIFICATION</scope>
</reference>
<dbReference type="PANTHER" id="PTHR20959:SF1">
    <property type="entry name" value="TRANSPORT AND GOLGI ORGANIZATION PROTEIN 6 HOMOLOG"/>
    <property type="match status" value="1"/>
</dbReference>
<evidence type="ECO:0000313" key="3">
    <source>
        <dbReference type="Proteomes" id="UP000036681"/>
    </source>
</evidence>
<comment type="similarity">
    <text evidence="1">Belongs to the Tango6 family.</text>
</comment>
<sequence>MDEYFTLLQFAISQVNALFAEVTETKTRIYAYDPLKELADRLKERLKACGWDIPEDLSPYGVPSAPSTSDRKGGVDVTMDTRIQYSAMLTLILNKLSSAIKQSARSSAESTTLLSVERIASITSGLQFYIPTAVLPYFDEGVGIAVEMRSKLIKYWQPIRDDDDFRRKQIGDVLTYCMDIAMNVLEGPLGVGIAVEMRSKLIKYWQPIRDDDDFRRKQLLSAAQTFARLTECCVQIKQLIVAKFVADFIALNEQLLRLNETSMKQQYEAFILREVRRPYLMYQLFFIMSPLGSTQNKSKPPPWLTISCVSGEREERKEYGAALIFADWNWMQYSDAMTVGLTIHVEGMKLSNFKVALGRRLSEMIIEADGIANLATALTQGCILNYSRPTEMKLTWANSVDAIAEAMSVIDWLWLCNVQVALGRRLSEMIIEADGIANLATALTQEGVDYFENWAFVRSLADVISRRPNFLKEGDSRRTLYHANILKQFIAVMQKHPAASKIAPWFAASVEAIAALVPRTVAICFTDSLLHPWEVRLPVLYHRNKKLMLWTEGWTRRLDDSLNVLLYYVRGMSPASSMQGIERMRKVLYHRNKKLMLWTEGWTRRLDDSLNVLLYYVRGMSPASSMQGIERMRKLFPLWLSLYGSAFSSTEEIADVERRNMCVAFTDDLCCLLTRILKDPTFDSDVQKAKFLVAQLAAEDIQMCVEFAFKALIVELNASNEVGSDKRKLKYEFVRIRALPDDNLELIKARMFENRVTAIVHLLKALDKNSGEELTLKVLAECVLVSRGGYSADDEEEDEDRFVSIEGHDHTSAHIQDRMRVQYLMGCLGDLLPEFGLHSEEAFTCIIDVAECFLDRMRVQYLMGCLGDLLPEFGLHSEEAFTCIVDVAEVILESTNEKLEALQMKTDVDIEARLKGEEAELADVQMKSVEMAVALAGAVVMNASESAKVKASLSSLGAVMQRFCVLVKQMNDAKREKFSIAFESAEKMVDILKCAAIEIPNQRINDSDNSTSVRAGSKLREVNVDKFEQIIQGMNDEAEAVRGHALIELAKCIRKRDRCILEAVERHSELMDLIMKKIADKDSYVYLTAIRAMAELAYWKRNYFDAMVEFFIEPNGRLSAVLSEMKCEELEPVEQEDFLLIQRVKVGEALGKVCKALGMYWIFTSFLRYIDFFKGLSSHLHDLNRHLRHLLIMDRDDGVRLLAELCLLDIKEQMDNAIRDLENSMVKRVRLE</sequence>
<dbReference type="GO" id="GO:0009306">
    <property type="term" value="P:protein secretion"/>
    <property type="evidence" value="ECO:0007669"/>
    <property type="project" value="TreeGrafter"/>
</dbReference>
<dbReference type="AlphaFoldDB" id="A0A9J2PYW9"/>
<evidence type="ECO:0000313" key="4">
    <source>
        <dbReference type="WBParaSite" id="ALUE_0001442401-mRNA-1"/>
    </source>
</evidence>
<accession>A0A9J2PYW9</accession>
<dbReference type="InterPro" id="IPR016024">
    <property type="entry name" value="ARM-type_fold"/>
</dbReference>
<dbReference type="Proteomes" id="UP000036681">
    <property type="component" value="Unplaced"/>
</dbReference>
<name>A0A9J2PYW9_ASCLU</name>
<dbReference type="InterPro" id="IPR039600">
    <property type="entry name" value="TANGO6/Rtp1"/>
</dbReference>
<dbReference type="SUPFAM" id="SSF48371">
    <property type="entry name" value="ARM repeat"/>
    <property type="match status" value="2"/>
</dbReference>
<organism evidence="3 4">
    <name type="scientific">Ascaris lumbricoides</name>
    <name type="common">Giant roundworm</name>
    <dbReference type="NCBI Taxonomy" id="6252"/>
    <lineage>
        <taxon>Eukaryota</taxon>
        <taxon>Metazoa</taxon>
        <taxon>Ecdysozoa</taxon>
        <taxon>Nematoda</taxon>
        <taxon>Chromadorea</taxon>
        <taxon>Rhabditida</taxon>
        <taxon>Spirurina</taxon>
        <taxon>Ascaridomorpha</taxon>
        <taxon>Ascaridoidea</taxon>
        <taxon>Ascarididae</taxon>
        <taxon>Ascaris</taxon>
    </lineage>
</organism>